<evidence type="ECO:0000313" key="3">
    <source>
        <dbReference type="EMBL" id="MTD15033.1"/>
    </source>
</evidence>
<protein>
    <recommendedName>
        <fullName evidence="2">Antitoxin</fullName>
    </recommendedName>
</protein>
<name>A0A7K1FP81_9ACTN</name>
<keyword evidence="4" id="KW-1185">Reference proteome</keyword>
<dbReference type="SUPFAM" id="SSF143120">
    <property type="entry name" value="YefM-like"/>
    <property type="match status" value="1"/>
</dbReference>
<accession>A0A7K1FP81</accession>
<dbReference type="Pfam" id="PF02604">
    <property type="entry name" value="PhdYeFM_antitox"/>
    <property type="match status" value="1"/>
</dbReference>
<organism evidence="3 4">
    <name type="scientific">Nakamurella alba</name>
    <dbReference type="NCBI Taxonomy" id="2665158"/>
    <lineage>
        <taxon>Bacteria</taxon>
        <taxon>Bacillati</taxon>
        <taxon>Actinomycetota</taxon>
        <taxon>Actinomycetes</taxon>
        <taxon>Nakamurellales</taxon>
        <taxon>Nakamurellaceae</taxon>
        <taxon>Nakamurella</taxon>
    </lineage>
</organism>
<proteinExistence type="inferred from homology"/>
<evidence type="ECO:0000256" key="1">
    <source>
        <dbReference type="ARBA" id="ARBA00009981"/>
    </source>
</evidence>
<dbReference type="Proteomes" id="UP000460221">
    <property type="component" value="Unassembled WGS sequence"/>
</dbReference>
<dbReference type="Gene3D" id="3.40.1620.10">
    <property type="entry name" value="YefM-like domain"/>
    <property type="match status" value="1"/>
</dbReference>
<sequence length="83" mass="9205">MESISQRDLRNRSGEVLRAVASGESFVVTNNGHPVARVVPVDDTAADLRVTRPAVRKGGFARLRRFEIAIDTSDVLDELRSER</sequence>
<dbReference type="InterPro" id="IPR036165">
    <property type="entry name" value="YefM-like_sf"/>
</dbReference>
<gene>
    <name evidence="3" type="ORF">GIS00_13900</name>
</gene>
<evidence type="ECO:0000256" key="2">
    <source>
        <dbReference type="RuleBase" id="RU362080"/>
    </source>
</evidence>
<dbReference type="AlphaFoldDB" id="A0A7K1FP81"/>
<dbReference type="NCBIfam" id="TIGR01552">
    <property type="entry name" value="phd_fam"/>
    <property type="match status" value="1"/>
</dbReference>
<dbReference type="EMBL" id="WLYK01000005">
    <property type="protein sequence ID" value="MTD15033.1"/>
    <property type="molecule type" value="Genomic_DNA"/>
</dbReference>
<evidence type="ECO:0000313" key="4">
    <source>
        <dbReference type="Proteomes" id="UP000460221"/>
    </source>
</evidence>
<comment type="caution">
    <text evidence="3">The sequence shown here is derived from an EMBL/GenBank/DDBJ whole genome shotgun (WGS) entry which is preliminary data.</text>
</comment>
<comment type="function">
    <text evidence="2">Antitoxin component of a type II toxin-antitoxin (TA) system.</text>
</comment>
<dbReference type="RefSeq" id="WP_154769010.1">
    <property type="nucleotide sequence ID" value="NZ_WLYK01000005.1"/>
</dbReference>
<dbReference type="InterPro" id="IPR006442">
    <property type="entry name" value="Antitoxin_Phd/YefM"/>
</dbReference>
<reference evidence="3 4" key="1">
    <citation type="submission" date="2019-11" db="EMBL/GenBank/DDBJ databases">
        <authorList>
            <person name="Jiang L.-Q."/>
        </authorList>
    </citation>
    <scope>NUCLEOTIDE SEQUENCE [LARGE SCALE GENOMIC DNA]</scope>
    <source>
        <strain evidence="3 4">YIM 132087</strain>
    </source>
</reference>
<comment type="similarity">
    <text evidence="1 2">Belongs to the phD/YefM antitoxin family.</text>
</comment>